<name>A0A1Q6A548_9SPHI</name>
<dbReference type="Proteomes" id="UP000186720">
    <property type="component" value="Unassembled WGS sequence"/>
</dbReference>
<keyword evidence="2" id="KW-1185">Reference proteome</keyword>
<organism evidence="1 2">
    <name type="scientific">Mucilaginibacter polytrichastri</name>
    <dbReference type="NCBI Taxonomy" id="1302689"/>
    <lineage>
        <taxon>Bacteria</taxon>
        <taxon>Pseudomonadati</taxon>
        <taxon>Bacteroidota</taxon>
        <taxon>Sphingobacteriia</taxon>
        <taxon>Sphingobacteriales</taxon>
        <taxon>Sphingobacteriaceae</taxon>
        <taxon>Mucilaginibacter</taxon>
    </lineage>
</organism>
<accession>A0A1Q6A548</accession>
<sequence>MYLSKHDTLFHRRLLEQNQVDLTTTYYKPGAALHQDLTGLTYPDNSF</sequence>
<proteinExistence type="predicted"/>
<evidence type="ECO:0000313" key="2">
    <source>
        <dbReference type="Proteomes" id="UP000186720"/>
    </source>
</evidence>
<gene>
    <name evidence="1" type="ORF">RG47T_4607</name>
</gene>
<dbReference type="EMBL" id="MPPL01000001">
    <property type="protein sequence ID" value="OKS89126.1"/>
    <property type="molecule type" value="Genomic_DNA"/>
</dbReference>
<evidence type="ECO:0000313" key="1">
    <source>
        <dbReference type="EMBL" id="OKS89126.1"/>
    </source>
</evidence>
<comment type="caution">
    <text evidence="1">The sequence shown here is derived from an EMBL/GenBank/DDBJ whole genome shotgun (WGS) entry which is preliminary data.</text>
</comment>
<dbReference type="STRING" id="1302689.RG47T_4607"/>
<reference evidence="1 2" key="1">
    <citation type="submission" date="2016-11" db="EMBL/GenBank/DDBJ databases">
        <title>Whole Genome Sequencing of Mucilaginibacter polytrichastri RG4-7(T) isolated from the moss sample.</title>
        <authorList>
            <person name="Li Y."/>
        </authorList>
    </citation>
    <scope>NUCLEOTIDE SEQUENCE [LARGE SCALE GENOMIC DNA]</scope>
    <source>
        <strain evidence="1 2">RG4-7</strain>
    </source>
</reference>
<dbReference type="AlphaFoldDB" id="A0A1Q6A548"/>
<protein>
    <submittedName>
        <fullName evidence="1">Uncharacterized protein</fullName>
    </submittedName>
</protein>